<comment type="caution">
    <text evidence="2">The sequence shown here is derived from an EMBL/GenBank/DDBJ whole genome shotgun (WGS) entry which is preliminary data.</text>
</comment>
<gene>
    <name evidence="2" type="ORF">H9754_10800</name>
</gene>
<evidence type="ECO:0000259" key="1">
    <source>
        <dbReference type="SMART" id="SM00471"/>
    </source>
</evidence>
<organism evidence="2 3">
    <name type="scientific">Candidatus Anaerostipes avistercoris</name>
    <dbReference type="NCBI Taxonomy" id="2838462"/>
    <lineage>
        <taxon>Bacteria</taxon>
        <taxon>Bacillati</taxon>
        <taxon>Bacillota</taxon>
        <taxon>Clostridia</taxon>
        <taxon>Lachnospirales</taxon>
        <taxon>Lachnospiraceae</taxon>
        <taxon>Anaerostipes</taxon>
    </lineage>
</organism>
<evidence type="ECO:0000313" key="2">
    <source>
        <dbReference type="EMBL" id="HJC51031.1"/>
    </source>
</evidence>
<dbReference type="EMBL" id="DWWD01000042">
    <property type="protein sequence ID" value="HJC51031.1"/>
    <property type="molecule type" value="Genomic_DNA"/>
</dbReference>
<proteinExistence type="predicted"/>
<reference evidence="2" key="1">
    <citation type="journal article" date="2021" name="PeerJ">
        <title>Extensive microbial diversity within the chicken gut microbiome revealed by metagenomics and culture.</title>
        <authorList>
            <person name="Gilroy R."/>
            <person name="Ravi A."/>
            <person name="Getino M."/>
            <person name="Pursley I."/>
            <person name="Horton D.L."/>
            <person name="Alikhan N.F."/>
            <person name="Baker D."/>
            <person name="Gharbi K."/>
            <person name="Hall N."/>
            <person name="Watson M."/>
            <person name="Adriaenssens E.M."/>
            <person name="Foster-Nyarko E."/>
            <person name="Jarju S."/>
            <person name="Secka A."/>
            <person name="Antonio M."/>
            <person name="Oren A."/>
            <person name="Chaudhuri R.R."/>
            <person name="La Ragione R."/>
            <person name="Hildebrand F."/>
            <person name="Pallen M.J."/>
        </authorList>
    </citation>
    <scope>NUCLEOTIDE SEQUENCE</scope>
    <source>
        <strain evidence="2">ChiSjej3B21-8574</strain>
    </source>
</reference>
<dbReference type="Pfam" id="PF01966">
    <property type="entry name" value="HD"/>
    <property type="match status" value="1"/>
</dbReference>
<dbReference type="InterPro" id="IPR006674">
    <property type="entry name" value="HD_domain"/>
</dbReference>
<dbReference type="CDD" id="cd00077">
    <property type="entry name" value="HDc"/>
    <property type="match status" value="1"/>
</dbReference>
<name>A0A9D2TA78_9FIRM</name>
<dbReference type="SUPFAM" id="SSF109604">
    <property type="entry name" value="HD-domain/PDEase-like"/>
    <property type="match status" value="1"/>
</dbReference>
<dbReference type="SMART" id="SM00471">
    <property type="entry name" value="HDc"/>
    <property type="match status" value="1"/>
</dbReference>
<evidence type="ECO:0000313" key="3">
    <source>
        <dbReference type="Proteomes" id="UP000823904"/>
    </source>
</evidence>
<protein>
    <submittedName>
        <fullName evidence="2">HD domain-containing protein</fullName>
    </submittedName>
</protein>
<feature type="domain" description="HD/PDEase" evidence="1">
    <location>
        <begin position="29"/>
        <end position="146"/>
    </location>
</feature>
<dbReference type="InterPro" id="IPR003607">
    <property type="entry name" value="HD/PDEase_dom"/>
</dbReference>
<accession>A0A9D2TA78</accession>
<dbReference type="AlphaFoldDB" id="A0A9D2TA78"/>
<reference evidence="2" key="2">
    <citation type="submission" date="2021-04" db="EMBL/GenBank/DDBJ databases">
        <authorList>
            <person name="Gilroy R."/>
        </authorList>
    </citation>
    <scope>NUCLEOTIDE SEQUENCE</scope>
    <source>
        <strain evidence="2">ChiSjej3B21-8574</strain>
    </source>
</reference>
<dbReference type="Proteomes" id="UP000823904">
    <property type="component" value="Unassembled WGS sequence"/>
</dbReference>
<sequence length="160" mass="19426">MERYQKIVRNKRFQREYQRLEEKEQDRRFCRHNMEHFLAAARICYIIVLEKQLEISKDVIYGTAFLHDLGRIAEYETGKSHEEAGADLAEEILPECGYEPWEIEQITDTIRGHRRKGQKDPDSFADVFYQADKLSRDCIHCRVREECYWPEDRKNDRYRF</sequence>
<dbReference type="Gene3D" id="1.10.3210.10">
    <property type="entry name" value="Hypothetical protein af1432"/>
    <property type="match status" value="1"/>
</dbReference>